<organism evidence="1 2">
    <name type="scientific">Atopomonas hussainii</name>
    <dbReference type="NCBI Taxonomy" id="1429083"/>
    <lineage>
        <taxon>Bacteria</taxon>
        <taxon>Pseudomonadati</taxon>
        <taxon>Pseudomonadota</taxon>
        <taxon>Gammaproteobacteria</taxon>
        <taxon>Pseudomonadales</taxon>
        <taxon>Pseudomonadaceae</taxon>
        <taxon>Atopomonas</taxon>
    </lineage>
</organism>
<dbReference type="EMBL" id="FOAS01000007">
    <property type="protein sequence ID" value="SEL05897.1"/>
    <property type="molecule type" value="Genomic_DNA"/>
</dbReference>
<dbReference type="Proteomes" id="UP000185766">
    <property type="component" value="Unassembled WGS sequence"/>
</dbReference>
<evidence type="ECO:0000313" key="1">
    <source>
        <dbReference type="EMBL" id="SEL05897.1"/>
    </source>
</evidence>
<keyword evidence="2" id="KW-1185">Reference proteome</keyword>
<dbReference type="AlphaFoldDB" id="A0A1H7M5P1"/>
<reference evidence="1 2" key="1">
    <citation type="submission" date="2016-10" db="EMBL/GenBank/DDBJ databases">
        <authorList>
            <person name="de Groot N.N."/>
        </authorList>
    </citation>
    <scope>NUCLEOTIDE SEQUENCE [LARGE SCALE GENOMIC DNA]</scope>
    <source>
        <strain evidence="1 2">JCM 19513</strain>
    </source>
</reference>
<name>A0A1H7M5P1_9GAMM</name>
<accession>A0A1H7M5P1</accession>
<proteinExistence type="predicted"/>
<evidence type="ECO:0000313" key="2">
    <source>
        <dbReference type="Proteomes" id="UP000185766"/>
    </source>
</evidence>
<sequence>MAYLVFEEQGEFYLLVVAAAVRRHPIFFANLLSGCLLKDAQGRRLDPLDVWQATKDGSWPDFLARYLTPHVPSVVQQALPSGMVAIKRAVSRQDGVCTIFQERDAVVWVRKSTLVEAAEQAVAGQPIFPGVAYNIHLRQLAARGDWTAWLQALEHFVETVFMRFALSGDALQGQAIDAIARNAVLDERAGITFFDLEFSNYTAPAKTFLIYRLCLSLVGRRGEYLADSGFTCLYELYCHLCSRFELDPAAYVVDVRREAAFQAWVCVQPSKAVKYFKGLQTFAPRQSFTQRLRRLRYAFRLLVQAAVKS</sequence>
<protein>
    <submittedName>
        <fullName evidence="1">Uncharacterized protein</fullName>
    </submittedName>
</protein>
<dbReference type="RefSeq" id="WP_074867348.1">
    <property type="nucleotide sequence ID" value="NZ_FOAS01000007.1"/>
</dbReference>
<gene>
    <name evidence="1" type="ORF">SAMN05216214_107208</name>
</gene>